<organism evidence="5 6">
    <name type="scientific">Mortierella polycephala</name>
    <dbReference type="NCBI Taxonomy" id="41804"/>
    <lineage>
        <taxon>Eukaryota</taxon>
        <taxon>Fungi</taxon>
        <taxon>Fungi incertae sedis</taxon>
        <taxon>Mucoromycota</taxon>
        <taxon>Mortierellomycotina</taxon>
        <taxon>Mortierellomycetes</taxon>
        <taxon>Mortierellales</taxon>
        <taxon>Mortierellaceae</taxon>
        <taxon>Mortierella</taxon>
    </lineage>
</organism>
<dbReference type="EMBL" id="JAAAJA010001888">
    <property type="protein sequence ID" value="KAG0245741.1"/>
    <property type="molecule type" value="Genomic_DNA"/>
</dbReference>
<dbReference type="OrthoDB" id="2673191at2759"/>
<dbReference type="GO" id="GO:0005576">
    <property type="term" value="C:extracellular region"/>
    <property type="evidence" value="ECO:0007669"/>
    <property type="project" value="UniProtKB-SubCell"/>
</dbReference>
<evidence type="ECO:0000256" key="3">
    <source>
        <dbReference type="ARBA" id="ARBA00022525"/>
    </source>
</evidence>
<reference evidence="5" key="1">
    <citation type="journal article" date="2020" name="Fungal Divers.">
        <title>Resolving the Mortierellaceae phylogeny through synthesis of multi-gene phylogenetics and phylogenomics.</title>
        <authorList>
            <person name="Vandepol N."/>
            <person name="Liber J."/>
            <person name="Desiro A."/>
            <person name="Na H."/>
            <person name="Kennedy M."/>
            <person name="Barry K."/>
            <person name="Grigoriev I.V."/>
            <person name="Miller A.N."/>
            <person name="O'Donnell K."/>
            <person name="Stajich J.E."/>
            <person name="Bonito G."/>
        </authorList>
    </citation>
    <scope>NUCLEOTIDE SEQUENCE</scope>
    <source>
        <strain evidence="5">KOD948</strain>
    </source>
</reference>
<comment type="subcellular location">
    <subcellularLocation>
        <location evidence="1">Host cell</location>
    </subcellularLocation>
    <subcellularLocation>
        <location evidence="2">Secreted</location>
    </subcellularLocation>
</comment>
<gene>
    <name evidence="5" type="ORF">BG011_002670</name>
</gene>
<evidence type="ECO:0000313" key="6">
    <source>
        <dbReference type="Proteomes" id="UP000726737"/>
    </source>
</evidence>
<dbReference type="GO" id="GO:0043657">
    <property type="term" value="C:host cell"/>
    <property type="evidence" value="ECO:0007669"/>
    <property type="project" value="UniProtKB-SubCell"/>
</dbReference>
<keyword evidence="6" id="KW-1185">Reference proteome</keyword>
<evidence type="ECO:0000259" key="4">
    <source>
        <dbReference type="Pfam" id="PF20147"/>
    </source>
</evidence>
<sequence>MTNNGVTLFCLVDGESAPFPVKVESTETIKTALSPQFDDVTAKDLALSKVSITIADDDDNDDDDLLILLNNIPKNDKKKLKAVANKVSDVFDNEPDENMILVIVQRPPSSPTPRSDDFSS</sequence>
<accession>A0A9P6PKE2</accession>
<protein>
    <recommendedName>
        <fullName evidence="4">Crinkler effector protein N-terminal domain-containing protein</fullName>
    </recommendedName>
</protein>
<evidence type="ECO:0000256" key="1">
    <source>
        <dbReference type="ARBA" id="ARBA00004340"/>
    </source>
</evidence>
<proteinExistence type="predicted"/>
<evidence type="ECO:0000256" key="2">
    <source>
        <dbReference type="ARBA" id="ARBA00004613"/>
    </source>
</evidence>
<dbReference type="AlphaFoldDB" id="A0A9P6PKE2"/>
<dbReference type="Pfam" id="PF20147">
    <property type="entry name" value="Crinkler"/>
    <property type="match status" value="1"/>
</dbReference>
<name>A0A9P6PKE2_9FUNG</name>
<dbReference type="Proteomes" id="UP000726737">
    <property type="component" value="Unassembled WGS sequence"/>
</dbReference>
<evidence type="ECO:0000313" key="5">
    <source>
        <dbReference type="EMBL" id="KAG0245741.1"/>
    </source>
</evidence>
<dbReference type="InterPro" id="IPR045379">
    <property type="entry name" value="Crinkler_N"/>
</dbReference>
<comment type="caution">
    <text evidence="5">The sequence shown here is derived from an EMBL/GenBank/DDBJ whole genome shotgun (WGS) entry which is preliminary data.</text>
</comment>
<feature type="domain" description="Crinkler effector protein N-terminal" evidence="4">
    <location>
        <begin position="6"/>
        <end position="105"/>
    </location>
</feature>
<keyword evidence="3" id="KW-0964">Secreted</keyword>